<evidence type="ECO:0000256" key="2">
    <source>
        <dbReference type="ARBA" id="ARBA00022747"/>
    </source>
</evidence>
<dbReference type="CDD" id="cd17497">
    <property type="entry name" value="RMtype1_S_TteMORF1547P-TRD2-CR2_like"/>
    <property type="match status" value="1"/>
</dbReference>
<dbReference type="EMBL" id="CP036279">
    <property type="protein sequence ID" value="QDU59582.1"/>
    <property type="molecule type" value="Genomic_DNA"/>
</dbReference>
<evidence type="ECO:0000256" key="4">
    <source>
        <dbReference type="SAM" id="MobiDB-lite"/>
    </source>
</evidence>
<dbReference type="SUPFAM" id="SSF116734">
    <property type="entry name" value="DNA methylase specificity domain"/>
    <property type="match status" value="2"/>
</dbReference>
<evidence type="ECO:0000313" key="7">
    <source>
        <dbReference type="Proteomes" id="UP000317093"/>
    </source>
</evidence>
<dbReference type="PANTHER" id="PTHR43140:SF1">
    <property type="entry name" value="TYPE I RESTRICTION ENZYME ECOKI SPECIFICITY SUBUNIT"/>
    <property type="match status" value="1"/>
</dbReference>
<dbReference type="InterPro" id="IPR000055">
    <property type="entry name" value="Restrct_endonuc_typeI_TRD"/>
</dbReference>
<feature type="domain" description="Type I restriction modification DNA specificity" evidence="5">
    <location>
        <begin position="9"/>
        <end position="164"/>
    </location>
</feature>
<comment type="similarity">
    <text evidence="1">Belongs to the type-I restriction system S methylase family.</text>
</comment>
<dbReference type="AlphaFoldDB" id="A0A518AXY3"/>
<evidence type="ECO:0000313" key="6">
    <source>
        <dbReference type="EMBL" id="QDU59582.1"/>
    </source>
</evidence>
<keyword evidence="3" id="KW-0238">DNA-binding</keyword>
<dbReference type="GO" id="GO:0003677">
    <property type="term" value="F:DNA binding"/>
    <property type="evidence" value="ECO:0007669"/>
    <property type="project" value="UniProtKB-KW"/>
</dbReference>
<organism evidence="6 7">
    <name type="scientific">Kolteria novifilia</name>
    <dbReference type="NCBI Taxonomy" id="2527975"/>
    <lineage>
        <taxon>Bacteria</taxon>
        <taxon>Pseudomonadati</taxon>
        <taxon>Planctomycetota</taxon>
        <taxon>Planctomycetia</taxon>
        <taxon>Kolteriales</taxon>
        <taxon>Kolteriaceae</taxon>
        <taxon>Kolteria</taxon>
    </lineage>
</organism>
<dbReference type="CDD" id="cd17261">
    <property type="entry name" value="RMtype1_S_EcoKI-TRD2-CR2_like"/>
    <property type="match status" value="1"/>
</dbReference>
<dbReference type="Proteomes" id="UP000317093">
    <property type="component" value="Chromosome"/>
</dbReference>
<dbReference type="Pfam" id="PF01420">
    <property type="entry name" value="Methylase_S"/>
    <property type="match status" value="1"/>
</dbReference>
<sequence length="653" mass="72776">MSGGNGELPAGWEVAALPDVCDVIMGQSPPSSTYRNDPDGLPFFQGKAEFGELHPTVRKWCAEPNKIAEPDDILLSIRAPVGPTNVANKRCCIGRGLAALRPTKLVDGRYVLFSLRHLETKLARLATGTTFKAVSGRVLSTFELCIPPLPEQRRIVAKIEALQERSRKAREALAEVKPLLEQFRQSLLAAAFRGDLTADWREQNPDVEPASALLQRIRTERRRRWEEAELAKYEAKSQKPPRGWQDKYKEPEPVDNLELPELPEGWCWCRVGDLIESIDAGRSPTALSHPARNGEPGVLKVSAVTWREFDPTANKALKHGDEIGDTPTPRRGDLLISRANTVELIGAVVLVKADFPNLMLSDKTLRLNPASADIPQQYMLYGLRSPSVRDSFEANATGTSNSMRNLSQAKILEATIALSPLAEQHEIVRRMQALMGSESELRSVVPTLEASLTHLDQSILAKAFRGELVPQDPNNEPASVLLERIRQQREATSPKRGRKKVDPAARATTAEQAQRAALLDFVQQQPGLADHQYIDATVLAMQSARCRALLIDEDQKRFDRVLPSLPPELIADPNAEPSWISLTKDLLVRRALRREDGLLALGDSFDEVRASLPRIPKEFLALVAKAMKRYREHDPPKPKRRQRKQQKEDANTT</sequence>
<dbReference type="InterPro" id="IPR044946">
    <property type="entry name" value="Restrct_endonuc_typeI_TRD_sf"/>
</dbReference>
<reference evidence="6 7" key="1">
    <citation type="submission" date="2019-02" db="EMBL/GenBank/DDBJ databases">
        <title>Deep-cultivation of Planctomycetes and their phenomic and genomic characterization uncovers novel biology.</title>
        <authorList>
            <person name="Wiegand S."/>
            <person name="Jogler M."/>
            <person name="Boedeker C."/>
            <person name="Pinto D."/>
            <person name="Vollmers J."/>
            <person name="Rivas-Marin E."/>
            <person name="Kohn T."/>
            <person name="Peeters S.H."/>
            <person name="Heuer A."/>
            <person name="Rast P."/>
            <person name="Oberbeckmann S."/>
            <person name="Bunk B."/>
            <person name="Jeske O."/>
            <person name="Meyerdierks A."/>
            <person name="Storesund J.E."/>
            <person name="Kallscheuer N."/>
            <person name="Luecker S."/>
            <person name="Lage O.M."/>
            <person name="Pohl T."/>
            <person name="Merkel B.J."/>
            <person name="Hornburger P."/>
            <person name="Mueller R.-W."/>
            <person name="Bruemmer F."/>
            <person name="Labrenz M."/>
            <person name="Spormann A.M."/>
            <person name="Op den Camp H."/>
            <person name="Overmann J."/>
            <person name="Amann R."/>
            <person name="Jetten M.S.M."/>
            <person name="Mascher T."/>
            <person name="Medema M.H."/>
            <person name="Devos D.P."/>
            <person name="Kaster A.-K."/>
            <person name="Ovreas L."/>
            <person name="Rohde M."/>
            <person name="Galperin M.Y."/>
            <person name="Jogler C."/>
        </authorList>
    </citation>
    <scope>NUCLEOTIDE SEQUENCE [LARGE SCALE GENOMIC DNA]</scope>
    <source>
        <strain evidence="6 7">Pan216</strain>
    </source>
</reference>
<evidence type="ECO:0000259" key="5">
    <source>
        <dbReference type="Pfam" id="PF01420"/>
    </source>
</evidence>
<gene>
    <name evidence="6" type="primary">hsdS</name>
    <name evidence="6" type="ORF">Pan216_04120</name>
</gene>
<dbReference type="REBASE" id="355310">
    <property type="entry name" value="S.PbaPan216ORF4110P"/>
</dbReference>
<dbReference type="KEGG" id="knv:Pan216_04120"/>
<keyword evidence="7" id="KW-1185">Reference proteome</keyword>
<feature type="region of interest" description="Disordered" evidence="4">
    <location>
        <begin position="630"/>
        <end position="653"/>
    </location>
</feature>
<keyword evidence="2" id="KW-0680">Restriction system</keyword>
<evidence type="ECO:0000256" key="1">
    <source>
        <dbReference type="ARBA" id="ARBA00010923"/>
    </source>
</evidence>
<dbReference type="InterPro" id="IPR051212">
    <property type="entry name" value="Type-I_RE_S_subunit"/>
</dbReference>
<dbReference type="GO" id="GO:0009307">
    <property type="term" value="P:DNA restriction-modification system"/>
    <property type="evidence" value="ECO:0007669"/>
    <property type="project" value="UniProtKB-KW"/>
</dbReference>
<dbReference type="Gene3D" id="3.90.220.20">
    <property type="entry name" value="DNA methylase specificity domains"/>
    <property type="match status" value="2"/>
</dbReference>
<dbReference type="OrthoDB" id="9811611at2"/>
<dbReference type="RefSeq" id="WP_145254084.1">
    <property type="nucleotide sequence ID" value="NZ_CP036279.1"/>
</dbReference>
<protein>
    <submittedName>
        <fullName evidence="6">Type-1 restriction enzyme EcoKI specificity protein</fullName>
    </submittedName>
</protein>
<dbReference type="PANTHER" id="PTHR43140">
    <property type="entry name" value="TYPE-1 RESTRICTION ENZYME ECOKI SPECIFICITY PROTEIN"/>
    <property type="match status" value="1"/>
</dbReference>
<accession>A0A518AXY3</accession>
<evidence type="ECO:0000256" key="3">
    <source>
        <dbReference type="ARBA" id="ARBA00023125"/>
    </source>
</evidence>
<name>A0A518AXY3_9BACT</name>
<proteinExistence type="inferred from homology"/>